<evidence type="ECO:0000313" key="2">
    <source>
        <dbReference type="EMBL" id="RDX78674.1"/>
    </source>
</evidence>
<dbReference type="OrthoDB" id="1747743at2759"/>
<sequence length="231" mass="25940">MSDVVVELDRAILGASAGPTNWTALLGLCAPLGCWTTKSAGLEGVNLAGTTLLGRDSLDGSRSSRFVLLSWFIEHGEFVVNRQIEVVFTLGRYKDKVLCDVVPMEVTHLLLGGPLQFDRKVIHDGVTNMFTFVHMGQKIVLKLLSPRMRKEKKEREVEMREIETKKKSEKRKNVKNVGIKEPTKSGKSNRVEKSKKSLLVGPKEVRKVLLAKREPYMLCPLTCYCMLLLLL</sequence>
<proteinExistence type="predicted"/>
<keyword evidence="3" id="KW-1185">Reference proteome</keyword>
<dbReference type="PANTHER" id="PTHR35046">
    <property type="entry name" value="ZINC KNUCKLE (CCHC-TYPE) FAMILY PROTEIN"/>
    <property type="match status" value="1"/>
</dbReference>
<comment type="caution">
    <text evidence="2">The sequence shown here is derived from an EMBL/GenBank/DDBJ whole genome shotgun (WGS) entry which is preliminary data.</text>
</comment>
<accession>A0A371FK67</accession>
<organism evidence="2 3">
    <name type="scientific">Mucuna pruriens</name>
    <name type="common">Velvet bean</name>
    <name type="synonym">Dolichos pruriens</name>
    <dbReference type="NCBI Taxonomy" id="157652"/>
    <lineage>
        <taxon>Eukaryota</taxon>
        <taxon>Viridiplantae</taxon>
        <taxon>Streptophyta</taxon>
        <taxon>Embryophyta</taxon>
        <taxon>Tracheophyta</taxon>
        <taxon>Spermatophyta</taxon>
        <taxon>Magnoliopsida</taxon>
        <taxon>eudicotyledons</taxon>
        <taxon>Gunneridae</taxon>
        <taxon>Pentapetalae</taxon>
        <taxon>rosids</taxon>
        <taxon>fabids</taxon>
        <taxon>Fabales</taxon>
        <taxon>Fabaceae</taxon>
        <taxon>Papilionoideae</taxon>
        <taxon>50 kb inversion clade</taxon>
        <taxon>NPAAA clade</taxon>
        <taxon>indigoferoid/millettioid clade</taxon>
        <taxon>Phaseoleae</taxon>
        <taxon>Mucuna</taxon>
    </lineage>
</organism>
<protein>
    <submittedName>
        <fullName evidence="2">Uncharacterized protein</fullName>
    </submittedName>
</protein>
<reference evidence="2" key="1">
    <citation type="submission" date="2018-05" db="EMBL/GenBank/DDBJ databases">
        <title>Draft genome of Mucuna pruriens seed.</title>
        <authorList>
            <person name="Nnadi N.E."/>
            <person name="Vos R."/>
            <person name="Hasami M.H."/>
            <person name="Devisetty U.K."/>
            <person name="Aguiy J.C."/>
        </authorList>
    </citation>
    <scope>NUCLEOTIDE SEQUENCE [LARGE SCALE GENOMIC DNA]</scope>
    <source>
        <strain evidence="2">JCA_2017</strain>
    </source>
</reference>
<name>A0A371FK67_MUCPR</name>
<evidence type="ECO:0000313" key="3">
    <source>
        <dbReference type="Proteomes" id="UP000257109"/>
    </source>
</evidence>
<evidence type="ECO:0000256" key="1">
    <source>
        <dbReference type="SAM" id="MobiDB-lite"/>
    </source>
</evidence>
<gene>
    <name evidence="2" type="ORF">CR513_41015</name>
</gene>
<dbReference type="Proteomes" id="UP000257109">
    <property type="component" value="Unassembled WGS sequence"/>
</dbReference>
<feature type="compositionally biased region" description="Basic and acidic residues" evidence="1">
    <location>
        <begin position="181"/>
        <end position="195"/>
    </location>
</feature>
<dbReference type="AlphaFoldDB" id="A0A371FK67"/>
<dbReference type="PANTHER" id="PTHR35046:SF9">
    <property type="entry name" value="RNA-DIRECTED DNA POLYMERASE"/>
    <property type="match status" value="1"/>
</dbReference>
<dbReference type="EMBL" id="QJKJ01008787">
    <property type="protein sequence ID" value="RDX78674.1"/>
    <property type="molecule type" value="Genomic_DNA"/>
</dbReference>
<feature type="non-terminal residue" evidence="2">
    <location>
        <position position="1"/>
    </location>
</feature>
<feature type="region of interest" description="Disordered" evidence="1">
    <location>
        <begin position="159"/>
        <end position="195"/>
    </location>
</feature>